<evidence type="ECO:0000256" key="1">
    <source>
        <dbReference type="SAM" id="Phobius"/>
    </source>
</evidence>
<feature type="transmembrane region" description="Helical" evidence="1">
    <location>
        <begin position="154"/>
        <end position="173"/>
    </location>
</feature>
<keyword evidence="1" id="KW-0472">Membrane</keyword>
<keyword evidence="1" id="KW-1133">Transmembrane helix</keyword>
<feature type="transmembrane region" description="Helical" evidence="1">
    <location>
        <begin position="56"/>
        <end position="76"/>
    </location>
</feature>
<dbReference type="AlphaFoldDB" id="A0A4S8S5X2"/>
<dbReference type="PANTHER" id="PTHR11360:SF287">
    <property type="entry name" value="MFS MONOCARBOXYLATE TRANSPORTER"/>
    <property type="match status" value="1"/>
</dbReference>
<protein>
    <submittedName>
        <fullName evidence="2">Major facilitator superfamily transporter</fullName>
    </submittedName>
</protein>
<reference evidence="2 3" key="1">
    <citation type="submission" date="2018-10" db="EMBL/GenBank/DDBJ databases">
        <title>Fifty Aureobasidium pullulans genomes reveal a recombining polyextremotolerant generalist.</title>
        <authorList>
            <person name="Gostincar C."/>
            <person name="Turk M."/>
            <person name="Zajc J."/>
            <person name="Gunde-Cimerman N."/>
        </authorList>
    </citation>
    <scope>NUCLEOTIDE SEQUENCE [LARGE SCALE GENOMIC DNA]</scope>
    <source>
        <strain evidence="2 3">EXF-11900</strain>
    </source>
</reference>
<evidence type="ECO:0000313" key="2">
    <source>
        <dbReference type="EMBL" id="THV65571.1"/>
    </source>
</evidence>
<dbReference type="SUPFAM" id="SSF103473">
    <property type="entry name" value="MFS general substrate transporter"/>
    <property type="match status" value="1"/>
</dbReference>
<feature type="transmembrane region" description="Helical" evidence="1">
    <location>
        <begin position="131"/>
        <end position="148"/>
    </location>
</feature>
<dbReference type="PANTHER" id="PTHR11360">
    <property type="entry name" value="MONOCARBOXYLATE TRANSPORTER"/>
    <property type="match status" value="1"/>
</dbReference>
<feature type="transmembrane region" description="Helical" evidence="1">
    <location>
        <begin position="96"/>
        <end position="119"/>
    </location>
</feature>
<keyword evidence="1" id="KW-0812">Transmembrane</keyword>
<sequence>MDDIQLIPITLPQLAALRLGSTSSAKSISARQAEEEVLDINTSVEQSLTPVDGGLAAWRLLFAAFVFETLLWGFPLSFGVFQEYYSKTTEFAGNRYIPVVGTVASGLGYLGAPLAMAFIQRFSRYRRQMIWIGWPICILGLALGSFASSLEALILSQGIAYGTGFLIFYYPILSMVDEYWIAKRGMAYGILCAASGFSGAFMPF</sequence>
<feature type="non-terminal residue" evidence="2">
    <location>
        <position position="204"/>
    </location>
</feature>
<feature type="transmembrane region" description="Helical" evidence="1">
    <location>
        <begin position="185"/>
        <end position="202"/>
    </location>
</feature>
<organism evidence="2 3">
    <name type="scientific">Aureobasidium pullulans</name>
    <name type="common">Black yeast</name>
    <name type="synonym">Pullularia pullulans</name>
    <dbReference type="NCBI Taxonomy" id="5580"/>
    <lineage>
        <taxon>Eukaryota</taxon>
        <taxon>Fungi</taxon>
        <taxon>Dikarya</taxon>
        <taxon>Ascomycota</taxon>
        <taxon>Pezizomycotina</taxon>
        <taxon>Dothideomycetes</taxon>
        <taxon>Dothideomycetidae</taxon>
        <taxon>Dothideales</taxon>
        <taxon>Saccotheciaceae</taxon>
        <taxon>Aureobasidium</taxon>
    </lineage>
</organism>
<dbReference type="InterPro" id="IPR050327">
    <property type="entry name" value="Proton-linked_MCT"/>
</dbReference>
<dbReference type="InterPro" id="IPR036259">
    <property type="entry name" value="MFS_trans_sf"/>
</dbReference>
<comment type="caution">
    <text evidence="2">The sequence shown here is derived from an EMBL/GenBank/DDBJ whole genome shotgun (WGS) entry which is preliminary data.</text>
</comment>
<proteinExistence type="predicted"/>
<dbReference type="EMBL" id="QZAF01000635">
    <property type="protein sequence ID" value="THV65571.1"/>
    <property type="molecule type" value="Genomic_DNA"/>
</dbReference>
<evidence type="ECO:0000313" key="3">
    <source>
        <dbReference type="Proteomes" id="UP000304951"/>
    </source>
</evidence>
<gene>
    <name evidence="2" type="ORF">D6D28_08998</name>
</gene>
<dbReference type="Proteomes" id="UP000304951">
    <property type="component" value="Unassembled WGS sequence"/>
</dbReference>
<accession>A0A4S8S5X2</accession>
<name>A0A4S8S5X2_AURPU</name>